<proteinExistence type="predicted"/>
<keyword evidence="1" id="KW-0812">Transmembrane</keyword>
<dbReference type="Proteomes" id="UP000641588">
    <property type="component" value="Unassembled WGS sequence"/>
</dbReference>
<keyword evidence="1" id="KW-1133">Transmembrane helix</keyword>
<dbReference type="AlphaFoldDB" id="A0A972GRL1"/>
<comment type="caution">
    <text evidence="2">The sequence shown here is derived from an EMBL/GenBank/DDBJ whole genome shotgun (WGS) entry which is preliminary data.</text>
</comment>
<evidence type="ECO:0000256" key="1">
    <source>
        <dbReference type="SAM" id="Phobius"/>
    </source>
</evidence>
<keyword evidence="1" id="KW-0472">Membrane</keyword>
<protein>
    <submittedName>
        <fullName evidence="2">Uncharacterized protein</fullName>
    </submittedName>
</protein>
<evidence type="ECO:0000313" key="2">
    <source>
        <dbReference type="EMBL" id="NOU95576.1"/>
    </source>
</evidence>
<keyword evidence="3" id="KW-1185">Reference proteome</keyword>
<feature type="transmembrane region" description="Helical" evidence="1">
    <location>
        <begin position="12"/>
        <end position="34"/>
    </location>
</feature>
<dbReference type="EMBL" id="WHOD01000071">
    <property type="protein sequence ID" value="NOU95576.1"/>
    <property type="molecule type" value="Genomic_DNA"/>
</dbReference>
<sequence length="113" mass="12592">MERSGSLMEGQFFTWEALSAMGGASLLTFFIVQYTKVLVDRYVNLPTDVYAVFVAYFVLLFTQMALGASWMDWRIYLLNFANAFLVAAASAQIQNKSVKPPGQLQDSSRSNSA</sequence>
<accession>A0A972GRL1</accession>
<feature type="transmembrane region" description="Helical" evidence="1">
    <location>
        <begin position="49"/>
        <end position="68"/>
    </location>
</feature>
<evidence type="ECO:0000313" key="3">
    <source>
        <dbReference type="Proteomes" id="UP000641588"/>
    </source>
</evidence>
<reference evidence="2" key="1">
    <citation type="submission" date="2019-10" db="EMBL/GenBank/DDBJ databases">
        <title>Description of Paenibacillus glebae sp. nov.</title>
        <authorList>
            <person name="Carlier A."/>
            <person name="Qi S."/>
        </authorList>
    </citation>
    <scope>NUCLEOTIDE SEQUENCE</scope>
    <source>
        <strain evidence="2">LMG 31456</strain>
    </source>
</reference>
<name>A0A972GRL1_9BACL</name>
<gene>
    <name evidence="2" type="ORF">GC093_20420</name>
</gene>
<organism evidence="2 3">
    <name type="scientific">Paenibacillus foliorum</name>
    <dbReference type="NCBI Taxonomy" id="2654974"/>
    <lineage>
        <taxon>Bacteria</taxon>
        <taxon>Bacillati</taxon>
        <taxon>Bacillota</taxon>
        <taxon>Bacilli</taxon>
        <taxon>Bacillales</taxon>
        <taxon>Paenibacillaceae</taxon>
        <taxon>Paenibacillus</taxon>
    </lineage>
</organism>